<gene>
    <name evidence="1" type="ORF">ACFO4O_08835</name>
</gene>
<comment type="caution">
    <text evidence="1">The sequence shown here is derived from an EMBL/GenBank/DDBJ whole genome shotgun (WGS) entry which is preliminary data.</text>
</comment>
<organism evidence="1 2">
    <name type="scientific">Glaciecola siphonariae</name>
    <dbReference type="NCBI Taxonomy" id="521012"/>
    <lineage>
        <taxon>Bacteria</taxon>
        <taxon>Pseudomonadati</taxon>
        <taxon>Pseudomonadota</taxon>
        <taxon>Gammaproteobacteria</taxon>
        <taxon>Alteromonadales</taxon>
        <taxon>Alteromonadaceae</taxon>
        <taxon>Glaciecola</taxon>
    </lineage>
</organism>
<keyword evidence="2" id="KW-1185">Reference proteome</keyword>
<accession>A0ABV9LWB0</accession>
<evidence type="ECO:0000313" key="2">
    <source>
        <dbReference type="Proteomes" id="UP001595897"/>
    </source>
</evidence>
<reference evidence="2" key="1">
    <citation type="journal article" date="2019" name="Int. J. Syst. Evol. Microbiol.">
        <title>The Global Catalogue of Microorganisms (GCM) 10K type strain sequencing project: providing services to taxonomists for standard genome sequencing and annotation.</title>
        <authorList>
            <consortium name="The Broad Institute Genomics Platform"/>
            <consortium name="The Broad Institute Genome Sequencing Center for Infectious Disease"/>
            <person name="Wu L."/>
            <person name="Ma J."/>
        </authorList>
    </citation>
    <scope>NUCLEOTIDE SEQUENCE [LARGE SCALE GENOMIC DNA]</scope>
    <source>
        <strain evidence="2">KACC 12507</strain>
    </source>
</reference>
<dbReference type="RefSeq" id="WP_382407518.1">
    <property type="nucleotide sequence ID" value="NZ_JBHSGU010000002.1"/>
</dbReference>
<sequence>MELTSYFENKLKEPDYQHLKREWIEQTFSAPEFEIKEIDGRYARYRKIPEADNQYLKVIVLKNRRTIKDAFIDLYFNPRKARRRAQKSTHNARRPFY</sequence>
<dbReference type="Proteomes" id="UP001595897">
    <property type="component" value="Unassembled WGS sequence"/>
</dbReference>
<proteinExistence type="predicted"/>
<protein>
    <submittedName>
        <fullName evidence="1">Uncharacterized protein</fullName>
    </submittedName>
</protein>
<evidence type="ECO:0000313" key="1">
    <source>
        <dbReference type="EMBL" id="MFC4700258.1"/>
    </source>
</evidence>
<dbReference type="EMBL" id="JBHSGU010000002">
    <property type="protein sequence ID" value="MFC4700258.1"/>
    <property type="molecule type" value="Genomic_DNA"/>
</dbReference>
<name>A0ABV9LWB0_9ALTE</name>